<evidence type="ECO:0000256" key="1">
    <source>
        <dbReference type="ARBA" id="ARBA00007257"/>
    </source>
</evidence>
<keyword evidence="3" id="KW-0732">Signal</keyword>
<dbReference type="Pfam" id="PF01556">
    <property type="entry name" value="DnaJ_C"/>
    <property type="match status" value="1"/>
</dbReference>
<reference evidence="6" key="1">
    <citation type="journal article" date="2013" name="Environ. Microbiol.">
        <title>Microbiota from the distal guts of lean and obese adolescents exhibit partial functional redundancy besides clear differences in community structure.</title>
        <authorList>
            <person name="Ferrer M."/>
            <person name="Ruiz A."/>
            <person name="Lanza F."/>
            <person name="Haange S.B."/>
            <person name="Oberbach A."/>
            <person name="Till H."/>
            <person name="Bargiela R."/>
            <person name="Campoy C."/>
            <person name="Segura M.T."/>
            <person name="Richter M."/>
            <person name="von Bergen M."/>
            <person name="Seifert J."/>
            <person name="Suarez A."/>
        </authorList>
    </citation>
    <scope>NUCLEOTIDE SEQUENCE</scope>
</reference>
<evidence type="ECO:0000259" key="4">
    <source>
        <dbReference type="Pfam" id="PF01556"/>
    </source>
</evidence>
<comment type="similarity">
    <text evidence="1">Belongs to the serine-aspartate repeat-containing protein (SDr) family.</text>
</comment>
<dbReference type="InterPro" id="IPR041033">
    <property type="entry name" value="SpaA_PFL_dom_1"/>
</dbReference>
<evidence type="ECO:0000256" key="3">
    <source>
        <dbReference type="ARBA" id="ARBA00022729"/>
    </source>
</evidence>
<dbReference type="EMBL" id="AJWZ01010181">
    <property type="protein sequence ID" value="EKC49207.1"/>
    <property type="molecule type" value="Genomic_DNA"/>
</dbReference>
<dbReference type="GO" id="GO:0006457">
    <property type="term" value="P:protein folding"/>
    <property type="evidence" value="ECO:0007669"/>
    <property type="project" value="InterPro"/>
</dbReference>
<comment type="caution">
    <text evidence="6">The sequence shown here is derived from an EMBL/GenBank/DDBJ whole genome shotgun (WGS) entry which is preliminary data.</text>
</comment>
<dbReference type="CDD" id="cd10747">
    <property type="entry name" value="DnaJ_C"/>
    <property type="match status" value="1"/>
</dbReference>
<proteinExistence type="inferred from homology"/>
<protein>
    <submittedName>
        <fullName evidence="6">Protein containing Chaperone DnaJ domain protein</fullName>
    </submittedName>
</protein>
<feature type="domain" description="SpaA-like prealbumin fold" evidence="5">
    <location>
        <begin position="2"/>
        <end position="68"/>
    </location>
</feature>
<dbReference type="InterPro" id="IPR013783">
    <property type="entry name" value="Ig-like_fold"/>
</dbReference>
<dbReference type="PANTHER" id="PTHR36108">
    <property type="entry name" value="COLOSSIN-B-RELATED"/>
    <property type="match status" value="1"/>
</dbReference>
<evidence type="ECO:0000259" key="5">
    <source>
        <dbReference type="Pfam" id="PF17802"/>
    </source>
</evidence>
<dbReference type="GO" id="GO:0051082">
    <property type="term" value="F:unfolded protein binding"/>
    <property type="evidence" value="ECO:0007669"/>
    <property type="project" value="InterPro"/>
</dbReference>
<dbReference type="AlphaFoldDB" id="K1RKR6"/>
<dbReference type="InterPro" id="IPR008971">
    <property type="entry name" value="HSP40/DnaJ_pept-bd"/>
</dbReference>
<dbReference type="Gene3D" id="2.60.260.20">
    <property type="entry name" value="Urease metallochaperone UreE, N-terminal domain"/>
    <property type="match status" value="1"/>
</dbReference>
<sequence length="264" mass="29091">MEFDIIDASGKIIDHVVTDANGKASTTVNTGNYIVRETKTKQEYSIGVDKSVTVNWNETAELKIENEKKKGKIKIIKQDKDDNSVRLAGVKFKILNEKDECIEKLETDENGEALSKDLVIQASLGAEVEVPTIDGKVKYTVPEGTQSGTVFRLRGKGVPYLHGGGRGDQFVTVRVVTPKNLTVEQKDLLRKLGESLGDTGVSPKEKKHLRRKINTAYQYPPRGKPRGGYFFSPGALAPVRFRWYNACGGAFGASRVTNTKSEAE</sequence>
<name>K1RKR6_9ZZZZ</name>
<keyword evidence="2" id="KW-0964">Secreted</keyword>
<gene>
    <name evidence="6" type="ORF">OBE_14765</name>
</gene>
<organism evidence="6">
    <name type="scientific">human gut metagenome</name>
    <dbReference type="NCBI Taxonomy" id="408170"/>
    <lineage>
        <taxon>unclassified sequences</taxon>
        <taxon>metagenomes</taxon>
        <taxon>organismal metagenomes</taxon>
    </lineage>
</organism>
<evidence type="ECO:0000313" key="6">
    <source>
        <dbReference type="EMBL" id="EKC49207.1"/>
    </source>
</evidence>
<evidence type="ECO:0000256" key="2">
    <source>
        <dbReference type="ARBA" id="ARBA00022525"/>
    </source>
</evidence>
<feature type="domain" description="Chaperone DnaJ C-terminal" evidence="4">
    <location>
        <begin position="120"/>
        <end position="178"/>
    </location>
</feature>
<dbReference type="PANTHER" id="PTHR36108:SF13">
    <property type="entry name" value="COLOSSIN-B-RELATED"/>
    <property type="match status" value="1"/>
</dbReference>
<feature type="domain" description="SpaA-like prealbumin fold" evidence="5">
    <location>
        <begin position="71"/>
        <end position="119"/>
    </location>
</feature>
<dbReference type="InterPro" id="IPR002939">
    <property type="entry name" value="DnaJ_C"/>
</dbReference>
<dbReference type="Pfam" id="PF17802">
    <property type="entry name" value="SpaA"/>
    <property type="match status" value="2"/>
</dbReference>
<dbReference type="SUPFAM" id="SSF49493">
    <property type="entry name" value="HSP40/DnaJ peptide-binding domain"/>
    <property type="match status" value="1"/>
</dbReference>
<accession>K1RKR6</accession>
<dbReference type="Gene3D" id="2.60.40.10">
    <property type="entry name" value="Immunoglobulins"/>
    <property type="match status" value="1"/>
</dbReference>